<reference evidence="1" key="1">
    <citation type="submission" date="2018-05" db="EMBL/GenBank/DDBJ databases">
        <authorList>
            <person name="Lanie J.A."/>
            <person name="Ng W.-L."/>
            <person name="Kazmierczak K.M."/>
            <person name="Andrzejewski T.M."/>
            <person name="Davidsen T.M."/>
            <person name="Wayne K.J."/>
            <person name="Tettelin H."/>
            <person name="Glass J.I."/>
            <person name="Rusch D."/>
            <person name="Podicherti R."/>
            <person name="Tsui H.-C.T."/>
            <person name="Winkler M.E."/>
        </authorList>
    </citation>
    <scope>NUCLEOTIDE SEQUENCE</scope>
</reference>
<dbReference type="EMBL" id="UINC01005728">
    <property type="protein sequence ID" value="SVA23184.1"/>
    <property type="molecule type" value="Genomic_DNA"/>
</dbReference>
<dbReference type="InterPro" id="IPR052721">
    <property type="entry name" value="ET_Amicyanin"/>
</dbReference>
<gene>
    <name evidence="1" type="ORF">METZ01_LOCUS76038</name>
</gene>
<protein>
    <submittedName>
        <fullName evidence="1">Uncharacterized protein</fullName>
    </submittedName>
</protein>
<feature type="non-terminal residue" evidence="1">
    <location>
        <position position="77"/>
    </location>
</feature>
<dbReference type="PANTHER" id="PTHR36507">
    <property type="entry name" value="BLL1555 PROTEIN"/>
    <property type="match status" value="1"/>
</dbReference>
<evidence type="ECO:0000313" key="1">
    <source>
        <dbReference type="EMBL" id="SVA23184.1"/>
    </source>
</evidence>
<organism evidence="1">
    <name type="scientific">marine metagenome</name>
    <dbReference type="NCBI Taxonomy" id="408172"/>
    <lineage>
        <taxon>unclassified sequences</taxon>
        <taxon>metagenomes</taxon>
        <taxon>ecological metagenomes</taxon>
    </lineage>
</organism>
<dbReference type="PANTHER" id="PTHR36507:SF1">
    <property type="entry name" value="BLL1555 PROTEIN"/>
    <property type="match status" value="1"/>
</dbReference>
<dbReference type="AlphaFoldDB" id="A0A381U554"/>
<sequence>MRYLFFSLLVISAIGLFAVPQAFADHDEITIENAIGSSTPGCEETADGCFIPSVVVLAKADTQVTWENNDTAAHTVT</sequence>
<proteinExistence type="predicted"/>
<name>A0A381U554_9ZZZZ</name>
<accession>A0A381U554</accession>